<keyword evidence="1" id="KW-0472">Membrane</keyword>
<evidence type="ECO:0000313" key="2">
    <source>
        <dbReference type="EMBL" id="KKL72049.1"/>
    </source>
</evidence>
<dbReference type="EMBL" id="LAZR01025393">
    <property type="protein sequence ID" value="KKL72049.1"/>
    <property type="molecule type" value="Genomic_DNA"/>
</dbReference>
<accession>A0A0F9EDL4</accession>
<protein>
    <submittedName>
        <fullName evidence="2">Uncharacterized protein</fullName>
    </submittedName>
</protein>
<proteinExistence type="predicted"/>
<keyword evidence="1" id="KW-1133">Transmembrane helix</keyword>
<name>A0A0F9EDL4_9ZZZZ</name>
<feature type="transmembrane region" description="Helical" evidence="1">
    <location>
        <begin position="22"/>
        <end position="39"/>
    </location>
</feature>
<evidence type="ECO:0000256" key="1">
    <source>
        <dbReference type="SAM" id="Phobius"/>
    </source>
</evidence>
<gene>
    <name evidence="2" type="ORF">LCGC14_2088790</name>
</gene>
<keyword evidence="1" id="KW-0812">Transmembrane</keyword>
<dbReference type="AlphaFoldDB" id="A0A0F9EDL4"/>
<comment type="caution">
    <text evidence="2">The sequence shown here is derived from an EMBL/GenBank/DDBJ whole genome shotgun (WGS) entry which is preliminary data.</text>
</comment>
<reference evidence="2" key="1">
    <citation type="journal article" date="2015" name="Nature">
        <title>Complex archaea that bridge the gap between prokaryotes and eukaryotes.</title>
        <authorList>
            <person name="Spang A."/>
            <person name="Saw J.H."/>
            <person name="Jorgensen S.L."/>
            <person name="Zaremba-Niedzwiedzka K."/>
            <person name="Martijn J."/>
            <person name="Lind A.E."/>
            <person name="van Eijk R."/>
            <person name="Schleper C."/>
            <person name="Guy L."/>
            <person name="Ettema T.J."/>
        </authorList>
    </citation>
    <scope>NUCLEOTIDE SEQUENCE</scope>
</reference>
<organism evidence="2">
    <name type="scientific">marine sediment metagenome</name>
    <dbReference type="NCBI Taxonomy" id="412755"/>
    <lineage>
        <taxon>unclassified sequences</taxon>
        <taxon>metagenomes</taxon>
        <taxon>ecological metagenomes</taxon>
    </lineage>
</organism>
<sequence length="40" mass="4137">MYAFAGITGLIVAGVGYHCGAHYRPAICLACLSLIVALAR</sequence>